<dbReference type="FunFam" id="1.20.120.730:FF:000005">
    <property type="entry name" value="Protein transport protein SEC23"/>
    <property type="match status" value="1"/>
</dbReference>
<gene>
    <name evidence="20" type="primary">Contig1948.g2110</name>
    <name evidence="20" type="ORF">STYLEM_13159</name>
</gene>
<evidence type="ECO:0000256" key="13">
    <source>
        <dbReference type="ARBA" id="ARBA00025471"/>
    </source>
</evidence>
<feature type="domain" description="Sec23/Sec24 helical" evidence="18">
    <location>
        <begin position="511"/>
        <end position="609"/>
    </location>
</feature>
<dbReference type="PANTHER" id="PTHR11141:SF0">
    <property type="entry name" value="PROTEIN TRANSPORT PROTEIN SEC23"/>
    <property type="match status" value="1"/>
</dbReference>
<organism evidence="20 21">
    <name type="scientific">Stylonychia lemnae</name>
    <name type="common">Ciliate</name>
    <dbReference type="NCBI Taxonomy" id="5949"/>
    <lineage>
        <taxon>Eukaryota</taxon>
        <taxon>Sar</taxon>
        <taxon>Alveolata</taxon>
        <taxon>Ciliophora</taxon>
        <taxon>Intramacronucleata</taxon>
        <taxon>Spirotrichea</taxon>
        <taxon>Stichotrichia</taxon>
        <taxon>Sporadotrichida</taxon>
        <taxon>Oxytrichidae</taxon>
        <taxon>Stylonychinae</taxon>
        <taxon>Stylonychia</taxon>
    </lineage>
</organism>
<evidence type="ECO:0000256" key="2">
    <source>
        <dbReference type="ARBA" id="ARBA00009210"/>
    </source>
</evidence>
<dbReference type="InterPro" id="IPR036174">
    <property type="entry name" value="Znf_Sec23_Sec24_sf"/>
</dbReference>
<dbReference type="AlphaFoldDB" id="A0A078ASA6"/>
<dbReference type="GO" id="GO:0006886">
    <property type="term" value="P:intracellular protein transport"/>
    <property type="evidence" value="ECO:0007669"/>
    <property type="project" value="InterPro"/>
</dbReference>
<evidence type="ECO:0000259" key="15">
    <source>
        <dbReference type="Pfam" id="PF00626"/>
    </source>
</evidence>
<dbReference type="Proteomes" id="UP000039865">
    <property type="component" value="Unassembled WGS sequence"/>
</dbReference>
<evidence type="ECO:0000313" key="20">
    <source>
        <dbReference type="EMBL" id="CDW84102.1"/>
    </source>
</evidence>
<dbReference type="FunFam" id="2.30.30.380:FF:000001">
    <property type="entry name" value="Protein transport protein SEC23"/>
    <property type="match status" value="1"/>
</dbReference>
<dbReference type="InterPro" id="IPR037364">
    <property type="entry name" value="Sec23"/>
</dbReference>
<dbReference type="GO" id="GO:0008270">
    <property type="term" value="F:zinc ion binding"/>
    <property type="evidence" value="ECO:0007669"/>
    <property type="project" value="InterPro"/>
</dbReference>
<comment type="subcellular location">
    <subcellularLocation>
        <location evidence="14">Cytoplasmic vesicle</location>
        <location evidence="14">COPII-coated vesicle membrane</location>
        <topology evidence="14">Peripheral membrane protein</topology>
        <orientation evidence="14">Cytoplasmic side</orientation>
    </subcellularLocation>
    <subcellularLocation>
        <location evidence="14">Endoplasmic reticulum membrane</location>
        <topology evidence="14">Peripheral membrane protein</topology>
        <orientation evidence="14">Cytoplasmic side</orientation>
    </subcellularLocation>
    <subcellularLocation>
        <location evidence="1">Golgi apparatus membrane</location>
        <topology evidence="1">Peripheral membrane protein</topology>
        <orientation evidence="1">Cytoplasmic side</orientation>
    </subcellularLocation>
</comment>
<comment type="similarity">
    <text evidence="2 14">Belongs to the SEC23/SEC24 family. SEC23 subfamily.</text>
</comment>
<evidence type="ECO:0000256" key="1">
    <source>
        <dbReference type="ARBA" id="ARBA00004255"/>
    </source>
</evidence>
<dbReference type="Pfam" id="PF08033">
    <property type="entry name" value="Sec23_BS"/>
    <property type="match status" value="1"/>
</dbReference>
<dbReference type="FunCoup" id="A0A078ASA6">
    <property type="interactions" value="375"/>
</dbReference>
<accession>A0A078ASA6</accession>
<dbReference type="FunFam" id="3.40.50.410:FF:000008">
    <property type="entry name" value="Protein transport protein SEC23"/>
    <property type="match status" value="1"/>
</dbReference>
<dbReference type="GO" id="GO:0005789">
    <property type="term" value="C:endoplasmic reticulum membrane"/>
    <property type="evidence" value="ECO:0007669"/>
    <property type="project" value="UniProtKB-SubCell"/>
</dbReference>
<protein>
    <recommendedName>
        <fullName evidence="3 14">Protein transport protein SEC23</fullName>
    </recommendedName>
</protein>
<evidence type="ECO:0000256" key="12">
    <source>
        <dbReference type="ARBA" id="ARBA00023329"/>
    </source>
</evidence>
<keyword evidence="14" id="KW-0963">Cytoplasm</keyword>
<dbReference type="InterPro" id="IPR012990">
    <property type="entry name" value="Beta-sandwich_Sec23_24"/>
</dbReference>
<dbReference type="InParanoid" id="A0A078ASA6"/>
<evidence type="ECO:0000259" key="16">
    <source>
        <dbReference type="Pfam" id="PF04810"/>
    </source>
</evidence>
<evidence type="ECO:0000259" key="18">
    <source>
        <dbReference type="Pfam" id="PF04815"/>
    </source>
</evidence>
<keyword evidence="7 14" id="KW-0862">Zinc</keyword>
<dbReference type="Pfam" id="PF00626">
    <property type="entry name" value="Gelsolin"/>
    <property type="match status" value="1"/>
</dbReference>
<dbReference type="GO" id="GO:0070971">
    <property type="term" value="C:endoplasmic reticulum exit site"/>
    <property type="evidence" value="ECO:0007669"/>
    <property type="project" value="TreeGrafter"/>
</dbReference>
<keyword evidence="6 14" id="KW-0256">Endoplasmic reticulum</keyword>
<dbReference type="GO" id="GO:0005096">
    <property type="term" value="F:GTPase activator activity"/>
    <property type="evidence" value="ECO:0007669"/>
    <property type="project" value="TreeGrafter"/>
</dbReference>
<feature type="domain" description="Sec23/Sec24 trunk" evidence="17">
    <location>
        <begin position="125"/>
        <end position="383"/>
    </location>
</feature>
<comment type="function">
    <text evidence="13 14">Component of the coat protein complex II (COPII) which promotes the formation of transport vesicles from the endoplasmic reticulum (ER). The coat has two main functions, the physical deformation of the endoplasmic reticulum membrane into vesicles and the selection of cargo molecules.</text>
</comment>
<feature type="domain" description="Zinc finger Sec23/Sec24-type" evidence="16">
    <location>
        <begin position="53"/>
        <end position="91"/>
    </location>
</feature>
<keyword evidence="5 14" id="KW-0479">Metal-binding</keyword>
<keyword evidence="12 14" id="KW-0968">Cytoplasmic vesicle</keyword>
<dbReference type="GO" id="GO:0030127">
    <property type="term" value="C:COPII vesicle coat"/>
    <property type="evidence" value="ECO:0007669"/>
    <property type="project" value="InterPro"/>
</dbReference>
<proteinExistence type="inferred from homology"/>
<evidence type="ECO:0000313" key="21">
    <source>
        <dbReference type="Proteomes" id="UP000039865"/>
    </source>
</evidence>
<dbReference type="SUPFAM" id="SSF81995">
    <property type="entry name" value="beta-sandwich domain of Sec23/24"/>
    <property type="match status" value="1"/>
</dbReference>
<evidence type="ECO:0000256" key="7">
    <source>
        <dbReference type="ARBA" id="ARBA00022833"/>
    </source>
</evidence>
<dbReference type="SUPFAM" id="SSF82754">
    <property type="entry name" value="C-terminal, gelsolin-like domain of Sec23/24"/>
    <property type="match status" value="1"/>
</dbReference>
<dbReference type="InterPro" id="IPR036175">
    <property type="entry name" value="Sec23/24_helical_dom_sf"/>
</dbReference>
<keyword evidence="9 14" id="KW-0653">Protein transport</keyword>
<reference evidence="20 21" key="1">
    <citation type="submission" date="2014-06" db="EMBL/GenBank/DDBJ databases">
        <authorList>
            <person name="Swart Estienne"/>
        </authorList>
    </citation>
    <scope>NUCLEOTIDE SEQUENCE [LARGE SCALE GENOMIC DNA]</scope>
    <source>
        <strain evidence="20 21">130c</strain>
    </source>
</reference>
<keyword evidence="10" id="KW-0333">Golgi apparatus</keyword>
<dbReference type="FunFam" id="3.40.20.10:FF:000041">
    <property type="entry name" value="Protein transport protein SEC23"/>
    <property type="match status" value="1"/>
</dbReference>
<dbReference type="EMBL" id="CCKQ01012482">
    <property type="protein sequence ID" value="CDW84102.1"/>
    <property type="molecule type" value="Genomic_DNA"/>
</dbReference>
<dbReference type="SUPFAM" id="SSF81811">
    <property type="entry name" value="Helical domain of Sec23/24"/>
    <property type="match status" value="1"/>
</dbReference>
<evidence type="ECO:0000256" key="3">
    <source>
        <dbReference type="ARBA" id="ARBA00021212"/>
    </source>
</evidence>
<feature type="domain" description="Sec23/Sec24 beta-sandwich" evidence="19">
    <location>
        <begin position="397"/>
        <end position="495"/>
    </location>
</feature>
<dbReference type="GO" id="GO:0000139">
    <property type="term" value="C:Golgi membrane"/>
    <property type="evidence" value="ECO:0007669"/>
    <property type="project" value="UniProtKB-SubCell"/>
</dbReference>
<dbReference type="Pfam" id="PF04811">
    <property type="entry name" value="Sec23_trunk"/>
    <property type="match status" value="1"/>
</dbReference>
<dbReference type="InterPro" id="IPR029006">
    <property type="entry name" value="ADF-H/Gelsolin-like_dom_sf"/>
</dbReference>
<dbReference type="Pfam" id="PF04810">
    <property type="entry name" value="zf-Sec23_Sec24"/>
    <property type="match status" value="1"/>
</dbReference>
<evidence type="ECO:0000256" key="8">
    <source>
        <dbReference type="ARBA" id="ARBA00022892"/>
    </source>
</evidence>
<dbReference type="Gene3D" id="1.20.120.730">
    <property type="entry name" value="Sec23/Sec24 helical domain"/>
    <property type="match status" value="1"/>
</dbReference>
<evidence type="ECO:0000256" key="9">
    <source>
        <dbReference type="ARBA" id="ARBA00022927"/>
    </source>
</evidence>
<dbReference type="GO" id="GO:0090110">
    <property type="term" value="P:COPII-coated vesicle cargo loading"/>
    <property type="evidence" value="ECO:0007669"/>
    <property type="project" value="TreeGrafter"/>
</dbReference>
<evidence type="ECO:0000259" key="19">
    <source>
        <dbReference type="Pfam" id="PF08033"/>
    </source>
</evidence>
<dbReference type="PANTHER" id="PTHR11141">
    <property type="entry name" value="PROTEIN TRANSPORT PROTEIN SEC23"/>
    <property type="match status" value="1"/>
</dbReference>
<keyword evidence="21" id="KW-1185">Reference proteome</keyword>
<name>A0A078ASA6_STYLE</name>
<keyword evidence="4 14" id="KW-0813">Transport</keyword>
<evidence type="ECO:0000256" key="14">
    <source>
        <dbReference type="RuleBase" id="RU365030"/>
    </source>
</evidence>
<dbReference type="InterPro" id="IPR007123">
    <property type="entry name" value="Gelsolin-like_dom"/>
</dbReference>
<dbReference type="InterPro" id="IPR006895">
    <property type="entry name" value="Znf_Sec23_Sec24"/>
</dbReference>
<evidence type="ECO:0000256" key="6">
    <source>
        <dbReference type="ARBA" id="ARBA00022824"/>
    </source>
</evidence>
<sequence length="754" mass="86282">MDFYQREIQDGLRFSWNYWPCNKITEQRVVLPVGAIYTPLKEIENMALVEYTPVLCKTCQGVLNPHCQVDFRFKNWGCPICQTRNNFPPHYASNISEQTLPAELIPEFSTMEYILPETQQAPNARPIFLLVVDTAVQSEELAELKDSLQQSINFIPQDALIGLITYGKMTYVHELGFSECPKAYVFRGDKELTARQIQDQLGLTLSQDPLNKGDNSALKRFLVPVSECEFALNSILDDLQPDPWPVQSGHRPQRCVGTALNVAVSLLEVTGTQSRGSRIVSLIGGPVTYGPGMIVSETLQEKIRSHLDIQKERDNTKYLKKGIQFYQALSQRAQIKGIIIDLFVAALDQVGVLEMKTCFERSGGYYVMTDSFGNPVFKESFKKFFEVDENGELKMGFLAQITHLCSKEIKIQGAIGQITPVTVTKNLYFSDNQVGNGGTNQWYIGAIDKNKSIAFYYDIVNQQTSQQHQKVFLQYQTTYRHVNGSRRMRVTTVQRLMSPADDLREMAYGFDQETAAVLMSRYSVFKTLSEDSIDVIRWLDRMLIKLVARFAEYKKDDPSSFKLSREFSLFPQFMFYLRRSQFLHTFNASPDESEYYRGLLMRENVANSLVMIQPALMQYSVDAEQPVPVLLDIDSLKNNVILLLDTFFYIVIWKGETIVQWEEAGYHEDPKYENVKNLLLAPIEDAKFIMQERFPLPRFFVCKPGDSNERKIKVRVNPSSLTANNATVESGNYFTEDVSLNLFMQHLIRMAVQS</sequence>
<evidence type="ECO:0000256" key="5">
    <source>
        <dbReference type="ARBA" id="ARBA00022723"/>
    </source>
</evidence>
<dbReference type="Pfam" id="PF04815">
    <property type="entry name" value="Sec23_helical"/>
    <property type="match status" value="1"/>
</dbReference>
<dbReference type="SUPFAM" id="SSF82919">
    <property type="entry name" value="Zn-finger domain of Sec23/24"/>
    <property type="match status" value="1"/>
</dbReference>
<dbReference type="InterPro" id="IPR036180">
    <property type="entry name" value="Gelsolin-like_dom_sf"/>
</dbReference>
<dbReference type="Gene3D" id="3.40.50.410">
    <property type="entry name" value="von Willebrand factor, type A domain"/>
    <property type="match status" value="1"/>
</dbReference>
<dbReference type="Gene3D" id="2.30.30.380">
    <property type="entry name" value="Zn-finger domain of Sec23/24"/>
    <property type="match status" value="1"/>
</dbReference>
<dbReference type="InterPro" id="IPR006896">
    <property type="entry name" value="Sec23/24_trunk_dom"/>
</dbReference>
<evidence type="ECO:0000259" key="17">
    <source>
        <dbReference type="Pfam" id="PF04811"/>
    </source>
</evidence>
<dbReference type="InterPro" id="IPR036465">
    <property type="entry name" value="vWFA_dom_sf"/>
</dbReference>
<dbReference type="OrthoDB" id="10256289at2759"/>
<dbReference type="Gene3D" id="2.60.40.1670">
    <property type="entry name" value="beta-sandwich domain of Sec23/24"/>
    <property type="match status" value="1"/>
</dbReference>
<evidence type="ECO:0000256" key="11">
    <source>
        <dbReference type="ARBA" id="ARBA00023136"/>
    </source>
</evidence>
<evidence type="ECO:0000256" key="10">
    <source>
        <dbReference type="ARBA" id="ARBA00023034"/>
    </source>
</evidence>
<evidence type="ECO:0000256" key="4">
    <source>
        <dbReference type="ARBA" id="ARBA00022448"/>
    </source>
</evidence>
<dbReference type="InterPro" id="IPR006900">
    <property type="entry name" value="Sec23/24_helical_dom"/>
</dbReference>
<dbReference type="Gene3D" id="3.40.20.10">
    <property type="entry name" value="Severin"/>
    <property type="match status" value="1"/>
</dbReference>
<dbReference type="SUPFAM" id="SSF53300">
    <property type="entry name" value="vWA-like"/>
    <property type="match status" value="1"/>
</dbReference>
<feature type="domain" description="Gelsolin-like" evidence="15">
    <location>
        <begin position="624"/>
        <end position="709"/>
    </location>
</feature>
<keyword evidence="8 14" id="KW-0931">ER-Golgi transport</keyword>
<dbReference type="OMA" id="FPPHYAE"/>
<keyword evidence="11 14" id="KW-0472">Membrane</keyword>